<dbReference type="AlphaFoldDB" id="A0A0D0AGZ2"/>
<feature type="non-terminal residue" evidence="1">
    <location>
        <position position="56"/>
    </location>
</feature>
<protein>
    <submittedName>
        <fullName evidence="1">Uncharacterized protein</fullName>
    </submittedName>
</protein>
<accession>A0A0D0AGZ2</accession>
<dbReference type="Proteomes" id="UP000054485">
    <property type="component" value="Unassembled WGS sequence"/>
</dbReference>
<reference evidence="2" key="2">
    <citation type="submission" date="2015-01" db="EMBL/GenBank/DDBJ databases">
        <title>Evolutionary Origins and Diversification of the Mycorrhizal Mutualists.</title>
        <authorList>
            <consortium name="DOE Joint Genome Institute"/>
            <consortium name="Mycorrhizal Genomics Consortium"/>
            <person name="Kohler A."/>
            <person name="Kuo A."/>
            <person name="Nagy L.G."/>
            <person name="Floudas D."/>
            <person name="Copeland A."/>
            <person name="Barry K.W."/>
            <person name="Cichocki N."/>
            <person name="Veneault-Fourrey C."/>
            <person name="LaButti K."/>
            <person name="Lindquist E.A."/>
            <person name="Lipzen A."/>
            <person name="Lundell T."/>
            <person name="Morin E."/>
            <person name="Murat C."/>
            <person name="Riley R."/>
            <person name="Ohm R."/>
            <person name="Sun H."/>
            <person name="Tunlid A."/>
            <person name="Henrissat B."/>
            <person name="Grigoriev I.V."/>
            <person name="Hibbett D.S."/>
            <person name="Martin F."/>
        </authorList>
    </citation>
    <scope>NUCLEOTIDE SEQUENCE [LARGE SCALE GENOMIC DNA]</scope>
    <source>
        <strain evidence="2">UH-Slu-Lm8-n1</strain>
    </source>
</reference>
<evidence type="ECO:0000313" key="2">
    <source>
        <dbReference type="Proteomes" id="UP000054485"/>
    </source>
</evidence>
<keyword evidence="2" id="KW-1185">Reference proteome</keyword>
<dbReference type="EMBL" id="KN835280">
    <property type="protein sequence ID" value="KIK41066.1"/>
    <property type="molecule type" value="Genomic_DNA"/>
</dbReference>
<evidence type="ECO:0000313" key="1">
    <source>
        <dbReference type="EMBL" id="KIK41066.1"/>
    </source>
</evidence>
<organism evidence="1 2">
    <name type="scientific">Suillus luteus UH-Slu-Lm8-n1</name>
    <dbReference type="NCBI Taxonomy" id="930992"/>
    <lineage>
        <taxon>Eukaryota</taxon>
        <taxon>Fungi</taxon>
        <taxon>Dikarya</taxon>
        <taxon>Basidiomycota</taxon>
        <taxon>Agaricomycotina</taxon>
        <taxon>Agaricomycetes</taxon>
        <taxon>Agaricomycetidae</taxon>
        <taxon>Boletales</taxon>
        <taxon>Suillineae</taxon>
        <taxon>Suillaceae</taxon>
        <taxon>Suillus</taxon>
    </lineage>
</organism>
<sequence>MSQGHWLLDQGLEQGNVNLSTCTRNCAILPINLYGKDAAGTFVKAIVTAVHSSFLS</sequence>
<dbReference type="HOGENOM" id="CLU_3020123_0_0_1"/>
<dbReference type="InParanoid" id="A0A0D0AGZ2"/>
<gene>
    <name evidence="1" type="ORF">CY34DRAFT_806477</name>
</gene>
<name>A0A0D0AGZ2_9AGAM</name>
<reference evidence="1 2" key="1">
    <citation type="submission" date="2014-04" db="EMBL/GenBank/DDBJ databases">
        <authorList>
            <consortium name="DOE Joint Genome Institute"/>
            <person name="Kuo A."/>
            <person name="Ruytinx J."/>
            <person name="Rineau F."/>
            <person name="Colpaert J."/>
            <person name="Kohler A."/>
            <person name="Nagy L.G."/>
            <person name="Floudas D."/>
            <person name="Copeland A."/>
            <person name="Barry K.W."/>
            <person name="Cichocki N."/>
            <person name="Veneault-Fourrey C."/>
            <person name="LaButti K."/>
            <person name="Lindquist E.A."/>
            <person name="Lipzen A."/>
            <person name="Lundell T."/>
            <person name="Morin E."/>
            <person name="Murat C."/>
            <person name="Sun H."/>
            <person name="Tunlid A."/>
            <person name="Henrissat B."/>
            <person name="Grigoriev I.V."/>
            <person name="Hibbett D.S."/>
            <person name="Martin F."/>
            <person name="Nordberg H.P."/>
            <person name="Cantor M.N."/>
            <person name="Hua S.X."/>
        </authorList>
    </citation>
    <scope>NUCLEOTIDE SEQUENCE [LARGE SCALE GENOMIC DNA]</scope>
    <source>
        <strain evidence="1 2">UH-Slu-Lm8-n1</strain>
    </source>
</reference>
<proteinExistence type="predicted"/>